<dbReference type="Pfam" id="PF00561">
    <property type="entry name" value="Abhydrolase_1"/>
    <property type="match status" value="1"/>
</dbReference>
<dbReference type="Gene3D" id="3.40.50.1820">
    <property type="entry name" value="alpha/beta hydrolase"/>
    <property type="match status" value="2"/>
</dbReference>
<dbReference type="InterPro" id="IPR013595">
    <property type="entry name" value="Pept_S33_TAP-like_C"/>
</dbReference>
<gene>
    <name evidence="4" type="ORF">R2G56_03495</name>
</gene>
<dbReference type="Proteomes" id="UP001185659">
    <property type="component" value="Unassembled WGS sequence"/>
</dbReference>
<feature type="domain" description="Peptidase S33 tripeptidyl aminopeptidase-like C-terminal" evidence="3">
    <location>
        <begin position="560"/>
        <end position="642"/>
    </location>
</feature>
<dbReference type="Pfam" id="PF08386">
    <property type="entry name" value="Abhydrolase_4"/>
    <property type="match status" value="1"/>
</dbReference>
<dbReference type="InterPro" id="IPR000073">
    <property type="entry name" value="AB_hydrolase_1"/>
</dbReference>
<dbReference type="SUPFAM" id="SSF53474">
    <property type="entry name" value="alpha/beta-Hydrolases"/>
    <property type="match status" value="2"/>
</dbReference>
<evidence type="ECO:0000313" key="4">
    <source>
        <dbReference type="EMBL" id="MDV6225341.1"/>
    </source>
</evidence>
<dbReference type="PANTHER" id="PTHR43722">
    <property type="entry name" value="PROLINE IMINOPEPTIDASE"/>
    <property type="match status" value="1"/>
</dbReference>
<keyword evidence="4" id="KW-0378">Hydrolase</keyword>
<dbReference type="EMBL" id="JAWLIP010000001">
    <property type="protein sequence ID" value="MDV6225341.1"/>
    <property type="molecule type" value="Genomic_DNA"/>
</dbReference>
<evidence type="ECO:0000259" key="2">
    <source>
        <dbReference type="Pfam" id="PF00561"/>
    </source>
</evidence>
<dbReference type="GO" id="GO:0016787">
    <property type="term" value="F:hydrolase activity"/>
    <property type="evidence" value="ECO:0007669"/>
    <property type="project" value="UniProtKB-KW"/>
</dbReference>
<sequence length="665" mass="72657">MSTSYDQIIALIIALSSGEADDMHFRTIMEGGAQKAYPVALAPCPRPLGRMEIEGKTIVCGTVTVPEDHAQPEAGTLDLVFTVLRSNSSYPAPDPVVHLHGGPGAGVLGGLRKFAEIFDPWRDTRDIVIFDQRAAGLSARSTTCYDALTINVIDIAKETITSTETEEDTVRPSKLVADCVRELQEAGVGLENFNTYQNALDVRAVVKTLGYETYNLYGISYGTKLSLEVMRSAPEGLRSVIIDGVAPPAIHLYDTLAVPEHEAILAFLAECKADEACNRAYPDLGQKLNEAYDNALAGKVRIQGATMPPQIVSVLLSKRNGQYGQGSYTAYIPAAIYEMARGEEMPTVAMLVEKELSFPLPGATDARNAAKKLTDAEERLVNIVLAEAEALKASDSALDLTIQELKDALLRDRTFGPLAALFDEEMSKAIGPLTTNPERLRAAVIDYAAMQNATPSKDLLRNFVSQYFDGAAQQRLQALVTAMSDSEVQKAFDAIRAATARLEKDILGSSHLWIYACQEDRPYNSLERYREVTDGLEYGRIIRSGWDRMAQDFYTVCELFEPQPREGFHDPVVSDIPTLSIGSTWDVQTAASWAQLATETLSNSQSFIIPEAGHGAVVYQPCVVDMGVAFINDPSRKLDNSCAESTRPTFYIAPWVEEASQAQDP</sequence>
<proteinExistence type="predicted"/>
<feature type="domain" description="AB hydrolase-1" evidence="2">
    <location>
        <begin position="95"/>
        <end position="246"/>
    </location>
</feature>
<dbReference type="PANTHER" id="PTHR43722:SF1">
    <property type="entry name" value="PROLINE IMINOPEPTIDASE"/>
    <property type="match status" value="1"/>
</dbReference>
<accession>A0ABU4AGF9</accession>
<evidence type="ECO:0000259" key="3">
    <source>
        <dbReference type="Pfam" id="PF08386"/>
    </source>
</evidence>
<name>A0ABU4AGF9_9HYPH</name>
<evidence type="ECO:0000256" key="1">
    <source>
        <dbReference type="ARBA" id="ARBA00021843"/>
    </source>
</evidence>
<evidence type="ECO:0000313" key="5">
    <source>
        <dbReference type="Proteomes" id="UP001185659"/>
    </source>
</evidence>
<keyword evidence="5" id="KW-1185">Reference proteome</keyword>
<dbReference type="RefSeq" id="WP_317560456.1">
    <property type="nucleotide sequence ID" value="NZ_JAWLIP010000001.1"/>
</dbReference>
<reference evidence="4 5" key="1">
    <citation type="submission" date="2023-10" db="EMBL/GenBank/DDBJ databases">
        <authorList>
            <person name="Venkata Ramana C."/>
            <person name="Sasikala C."/>
            <person name="Dhurka M."/>
        </authorList>
    </citation>
    <scope>NUCLEOTIDE SEQUENCE [LARGE SCALE GENOMIC DNA]</scope>
    <source>
        <strain evidence="4 5">KCTC 32151</strain>
    </source>
</reference>
<dbReference type="InterPro" id="IPR029058">
    <property type="entry name" value="AB_hydrolase_fold"/>
</dbReference>
<protein>
    <recommendedName>
        <fullName evidence="1">Proline iminopeptidase</fullName>
    </recommendedName>
</protein>
<organism evidence="4 5">
    <name type="scientific">Nitratireductor aquimarinus</name>
    <dbReference type="NCBI Taxonomy" id="889300"/>
    <lineage>
        <taxon>Bacteria</taxon>
        <taxon>Pseudomonadati</taxon>
        <taxon>Pseudomonadota</taxon>
        <taxon>Alphaproteobacteria</taxon>
        <taxon>Hyphomicrobiales</taxon>
        <taxon>Phyllobacteriaceae</taxon>
        <taxon>Nitratireductor</taxon>
    </lineage>
</organism>
<comment type="caution">
    <text evidence="4">The sequence shown here is derived from an EMBL/GenBank/DDBJ whole genome shotgun (WGS) entry which is preliminary data.</text>
</comment>
<dbReference type="InterPro" id="IPR005944">
    <property type="entry name" value="Pro_iminopeptidase"/>
</dbReference>